<evidence type="ECO:0000256" key="1">
    <source>
        <dbReference type="ARBA" id="ARBA00004123"/>
    </source>
</evidence>
<evidence type="ECO:0000256" key="4">
    <source>
        <dbReference type="ARBA" id="ARBA00022771"/>
    </source>
</evidence>
<name>H2B162_KAZAF</name>
<accession>H2B162</accession>
<feature type="domain" description="C2H2-type" evidence="10">
    <location>
        <begin position="70"/>
        <end position="97"/>
    </location>
</feature>
<dbReference type="InterPro" id="IPR051061">
    <property type="entry name" value="Zinc_finger_trans_reg"/>
</dbReference>
<evidence type="ECO:0000313" key="12">
    <source>
        <dbReference type="Proteomes" id="UP000005220"/>
    </source>
</evidence>
<dbReference type="InParanoid" id="H2B162"/>
<dbReference type="InterPro" id="IPR036236">
    <property type="entry name" value="Znf_C2H2_sf"/>
</dbReference>
<evidence type="ECO:0000256" key="9">
    <source>
        <dbReference type="PROSITE-ProRule" id="PRU00042"/>
    </source>
</evidence>
<dbReference type="SUPFAM" id="SSF57667">
    <property type="entry name" value="beta-beta-alpha zinc fingers"/>
    <property type="match status" value="2"/>
</dbReference>
<dbReference type="Proteomes" id="UP000005220">
    <property type="component" value="Chromosome 10"/>
</dbReference>
<protein>
    <recommendedName>
        <fullName evidence="10">C2H2-type domain-containing protein</fullName>
    </recommendedName>
</protein>
<reference evidence="11 12" key="1">
    <citation type="journal article" date="2011" name="Proc. Natl. Acad. Sci. U.S.A.">
        <title>Evolutionary erosion of yeast sex chromosomes by mating-type switching accidents.</title>
        <authorList>
            <person name="Gordon J.L."/>
            <person name="Armisen D."/>
            <person name="Proux-Wera E."/>
            <person name="Oheigeartaigh S.S."/>
            <person name="Byrne K.P."/>
            <person name="Wolfe K.H."/>
        </authorList>
    </citation>
    <scope>NUCLEOTIDE SEQUENCE [LARGE SCALE GENOMIC DNA]</scope>
    <source>
        <strain evidence="12">ATCC 22294 / BCRC 22015 / CBS 2517 / CECT 1963 / NBRC 1671 / NRRL Y-8276</strain>
    </source>
</reference>
<dbReference type="FunCoup" id="H2B162">
    <property type="interactions" value="276"/>
</dbReference>
<dbReference type="Gene3D" id="3.30.160.60">
    <property type="entry name" value="Classic Zinc Finger"/>
    <property type="match status" value="3"/>
</dbReference>
<dbReference type="EMBL" id="HE650830">
    <property type="protein sequence ID" value="CCF60362.1"/>
    <property type="molecule type" value="Genomic_DNA"/>
</dbReference>
<dbReference type="OrthoDB" id="3437960at2759"/>
<feature type="domain" description="C2H2-type" evidence="10">
    <location>
        <begin position="10"/>
        <end position="39"/>
    </location>
</feature>
<dbReference type="InterPro" id="IPR013087">
    <property type="entry name" value="Znf_C2H2_type"/>
</dbReference>
<dbReference type="FunFam" id="3.30.160.60:FF:000125">
    <property type="entry name" value="Putative zinc finger protein 143"/>
    <property type="match status" value="1"/>
</dbReference>
<dbReference type="GO" id="GO:0000978">
    <property type="term" value="F:RNA polymerase II cis-regulatory region sequence-specific DNA binding"/>
    <property type="evidence" value="ECO:0007669"/>
    <property type="project" value="EnsemblFungi"/>
</dbReference>
<keyword evidence="4 9" id="KW-0863">Zinc-finger</keyword>
<dbReference type="KEGG" id="kaf:KAFR_0J02980"/>
<dbReference type="GO" id="GO:0005634">
    <property type="term" value="C:nucleus"/>
    <property type="evidence" value="ECO:0007669"/>
    <property type="project" value="UniProtKB-SubCell"/>
</dbReference>
<evidence type="ECO:0000256" key="8">
    <source>
        <dbReference type="ARBA" id="ARBA00023242"/>
    </source>
</evidence>
<feature type="domain" description="C2H2-type" evidence="10">
    <location>
        <begin position="40"/>
        <end position="69"/>
    </location>
</feature>
<dbReference type="STRING" id="1071382.H2B162"/>
<keyword evidence="12" id="KW-1185">Reference proteome</keyword>
<evidence type="ECO:0000256" key="7">
    <source>
        <dbReference type="ARBA" id="ARBA00023163"/>
    </source>
</evidence>
<gene>
    <name evidence="11" type="primary">KAFR0J02980</name>
    <name evidence="11" type="ORF">KAFR_0J02980</name>
</gene>
<evidence type="ECO:0000256" key="2">
    <source>
        <dbReference type="ARBA" id="ARBA00022723"/>
    </source>
</evidence>
<keyword evidence="5" id="KW-0862">Zinc</keyword>
<evidence type="ECO:0000313" key="11">
    <source>
        <dbReference type="EMBL" id="CCF60362.1"/>
    </source>
</evidence>
<dbReference type="PANTHER" id="PTHR46179:SF13">
    <property type="entry name" value="C2H2-TYPE DOMAIN-CONTAINING PROTEIN"/>
    <property type="match status" value="1"/>
</dbReference>
<keyword evidence="3" id="KW-0677">Repeat</keyword>
<evidence type="ECO:0000256" key="6">
    <source>
        <dbReference type="ARBA" id="ARBA00023015"/>
    </source>
</evidence>
<keyword evidence="6" id="KW-0805">Transcription regulation</keyword>
<keyword evidence="8" id="KW-0539">Nucleus</keyword>
<comment type="subcellular location">
    <subcellularLocation>
        <location evidence="1">Nucleus</location>
    </subcellularLocation>
</comment>
<evidence type="ECO:0000256" key="3">
    <source>
        <dbReference type="ARBA" id="ARBA00022737"/>
    </source>
</evidence>
<dbReference type="GeneID" id="13884011"/>
<evidence type="ECO:0000259" key="10">
    <source>
        <dbReference type="PROSITE" id="PS50157"/>
    </source>
</evidence>
<dbReference type="Pfam" id="PF00096">
    <property type="entry name" value="zf-C2H2"/>
    <property type="match status" value="2"/>
</dbReference>
<dbReference type="GO" id="GO:0008270">
    <property type="term" value="F:zinc ion binding"/>
    <property type="evidence" value="ECO:0007669"/>
    <property type="project" value="UniProtKB-KW"/>
</dbReference>
<dbReference type="PROSITE" id="PS00028">
    <property type="entry name" value="ZINC_FINGER_C2H2_1"/>
    <property type="match status" value="3"/>
</dbReference>
<evidence type="ECO:0000256" key="5">
    <source>
        <dbReference type="ARBA" id="ARBA00022833"/>
    </source>
</evidence>
<dbReference type="PROSITE" id="PS50157">
    <property type="entry name" value="ZINC_FINGER_C2H2_2"/>
    <property type="match status" value="3"/>
</dbReference>
<dbReference type="PANTHER" id="PTHR46179">
    <property type="entry name" value="ZINC FINGER PROTEIN"/>
    <property type="match status" value="1"/>
</dbReference>
<dbReference type="RefSeq" id="XP_003959497.1">
    <property type="nucleotide sequence ID" value="XM_003959448.1"/>
</dbReference>
<keyword evidence="2" id="KW-0479">Metal-binding</keyword>
<proteinExistence type="predicted"/>
<dbReference type="GO" id="GO:0018890">
    <property type="term" value="P:cyanamide metabolic process"/>
    <property type="evidence" value="ECO:0007669"/>
    <property type="project" value="EnsemblFungi"/>
</dbReference>
<sequence>METRGKLKKYKCQYEGCGKEYDRPCLLQQHRCSHTNERPYVCEEPGCGKRFMRPCHLRVHLWTHAQVKPRKCMLCGKGFITNQQLTRHLATHEKRAKRQQDKELNELLKHEMKGHSKAKVKSPTKEETDVGMLDVCTSIAPQADVKVAPLNCPYEDCSSVLKPGDDLINHLLENHLVSKLTHGIHDEPEHHVLEHRQEDVGNMLNSPLRELTSLSAKTSPDSLDLSVDSPASNDDGNIEVMEWSDLRCKEKFCSGLCPFTSLFDLLEHYDQFHAFVPSSLVQYGYLYVYCPQELSNTNPNTFAVKQEMISSFENALKLK</sequence>
<organism evidence="11 12">
    <name type="scientific">Kazachstania africana (strain ATCC 22294 / BCRC 22015 / CBS 2517 / CECT 1963 / NBRC 1671 / NRRL Y-8276)</name>
    <name type="common">Yeast</name>
    <name type="synonym">Kluyveromyces africanus</name>
    <dbReference type="NCBI Taxonomy" id="1071382"/>
    <lineage>
        <taxon>Eukaryota</taxon>
        <taxon>Fungi</taxon>
        <taxon>Dikarya</taxon>
        <taxon>Ascomycota</taxon>
        <taxon>Saccharomycotina</taxon>
        <taxon>Saccharomycetes</taxon>
        <taxon>Saccharomycetales</taxon>
        <taxon>Saccharomycetaceae</taxon>
        <taxon>Kazachstania</taxon>
    </lineage>
</organism>
<keyword evidence="7" id="KW-0804">Transcription</keyword>
<dbReference type="SMART" id="SM00355">
    <property type="entry name" value="ZnF_C2H2"/>
    <property type="match status" value="5"/>
</dbReference>
<dbReference type="GO" id="GO:0001228">
    <property type="term" value="F:DNA-binding transcription activator activity, RNA polymerase II-specific"/>
    <property type="evidence" value="ECO:0007669"/>
    <property type="project" value="EnsemblFungi"/>
</dbReference>
<dbReference type="FunFam" id="3.30.160.60:FF:000446">
    <property type="entry name" value="Zinc finger protein"/>
    <property type="match status" value="1"/>
</dbReference>
<dbReference type="HOGENOM" id="CLU_068955_0_0_1"/>
<dbReference type="AlphaFoldDB" id="H2B162"/>
<dbReference type="eggNOG" id="KOG1721">
    <property type="taxonomic scope" value="Eukaryota"/>
</dbReference>